<name>A0A2K2FSC3_9SPHN</name>
<organism evidence="2 3">
    <name type="scientific">Novosphingobium guangzhouense</name>
    <dbReference type="NCBI Taxonomy" id="1850347"/>
    <lineage>
        <taxon>Bacteria</taxon>
        <taxon>Pseudomonadati</taxon>
        <taxon>Pseudomonadota</taxon>
        <taxon>Alphaproteobacteria</taxon>
        <taxon>Sphingomonadales</taxon>
        <taxon>Sphingomonadaceae</taxon>
        <taxon>Novosphingobium</taxon>
    </lineage>
</organism>
<dbReference type="Proteomes" id="UP000236327">
    <property type="component" value="Unassembled WGS sequence"/>
</dbReference>
<dbReference type="EMBL" id="LYMM01000106">
    <property type="protein sequence ID" value="PNU01687.1"/>
    <property type="molecule type" value="Genomic_DNA"/>
</dbReference>
<dbReference type="RefSeq" id="WP_103099348.1">
    <property type="nucleotide sequence ID" value="NZ_LYMM01000106.1"/>
</dbReference>
<evidence type="ECO:0000256" key="1">
    <source>
        <dbReference type="SAM" id="Phobius"/>
    </source>
</evidence>
<keyword evidence="1" id="KW-0812">Transmembrane</keyword>
<accession>A0A2K2FSC3</accession>
<evidence type="ECO:0000313" key="2">
    <source>
        <dbReference type="EMBL" id="PNU01687.1"/>
    </source>
</evidence>
<comment type="caution">
    <text evidence="2">The sequence shown here is derived from an EMBL/GenBank/DDBJ whole genome shotgun (WGS) entry which is preliminary data.</text>
</comment>
<dbReference type="OrthoDB" id="8478544at2"/>
<gene>
    <name evidence="2" type="ORF">A8V01_11505</name>
</gene>
<evidence type="ECO:0000313" key="3">
    <source>
        <dbReference type="Proteomes" id="UP000236327"/>
    </source>
</evidence>
<proteinExistence type="predicted"/>
<protein>
    <submittedName>
        <fullName evidence="2">Uncharacterized protein</fullName>
    </submittedName>
</protein>
<keyword evidence="1" id="KW-0472">Membrane</keyword>
<keyword evidence="3" id="KW-1185">Reference proteome</keyword>
<sequence length="79" mass="8824">MQKLLKVLIVFVVAGTVMFGTRWYMYVAQGESPYDEVGIALNGYAPGPLRSWGCHKMQSRFPGQLPPYGCATPDGRDWL</sequence>
<feature type="transmembrane region" description="Helical" evidence="1">
    <location>
        <begin position="7"/>
        <end position="25"/>
    </location>
</feature>
<keyword evidence="1" id="KW-1133">Transmembrane helix</keyword>
<dbReference type="AlphaFoldDB" id="A0A2K2FSC3"/>
<reference evidence="2 3" key="1">
    <citation type="submission" date="2016-05" db="EMBL/GenBank/DDBJ databases">
        <title>Complete genome sequence of Novosphingobium guangzhouense SA925(T).</title>
        <authorList>
            <person name="Sha S."/>
        </authorList>
    </citation>
    <scope>NUCLEOTIDE SEQUENCE [LARGE SCALE GENOMIC DNA]</scope>
    <source>
        <strain evidence="2 3">SA925</strain>
    </source>
</reference>